<dbReference type="Pfam" id="PF00650">
    <property type="entry name" value="CRAL_TRIO"/>
    <property type="match status" value="1"/>
</dbReference>
<dbReference type="PRINTS" id="PR00180">
    <property type="entry name" value="CRETINALDHBP"/>
</dbReference>
<name>A0A182W1E7_9DIPT</name>
<keyword evidence="3" id="KW-1185">Reference proteome</keyword>
<sequence length="308" mass="35465">MFNCLASVYRPEILATMKSIQFANVEDQYRKYAGELRTSDVQKLREWASSQPHLPPITELELILFLHSNYYDMDAAQRTVECYYTFRSSCKNLFGNRNLETSAIQMAMDVLDLAILPDPTPEGYRVLLAKIVEPDASKFSLSSILTFALMCVDIQLWEEGCNNGSILIIDMDGIHLGHLPKLGIFTLKDLLYFIQEGLPIRLKGLHLANVVPFINRIMTMIKPFMKKELLEIFHLHTSMQTLFPYIPQHLLPADYGGIARPRKVLRDDMYNHTTECADFLVKYDTLKRVDESKRIAKQRTMSNLFGLF</sequence>
<reference evidence="3" key="1">
    <citation type="submission" date="2013-03" db="EMBL/GenBank/DDBJ databases">
        <title>The Genome Sequence of Anopheles minimus MINIMUS1.</title>
        <authorList>
            <consortium name="The Broad Institute Genomics Platform"/>
            <person name="Neafsey D.E."/>
            <person name="Walton C."/>
            <person name="Walker B."/>
            <person name="Young S.K."/>
            <person name="Zeng Q."/>
            <person name="Gargeya S."/>
            <person name="Fitzgerald M."/>
            <person name="Haas B."/>
            <person name="Abouelleil A."/>
            <person name="Allen A.W."/>
            <person name="Alvarado L."/>
            <person name="Arachchi H.M."/>
            <person name="Berlin A.M."/>
            <person name="Chapman S.B."/>
            <person name="Gainer-Dewar J."/>
            <person name="Goldberg J."/>
            <person name="Griggs A."/>
            <person name="Gujja S."/>
            <person name="Hansen M."/>
            <person name="Howarth C."/>
            <person name="Imamovic A."/>
            <person name="Ireland A."/>
            <person name="Larimer J."/>
            <person name="McCowan C."/>
            <person name="Murphy C."/>
            <person name="Pearson M."/>
            <person name="Poon T.W."/>
            <person name="Priest M."/>
            <person name="Roberts A."/>
            <person name="Saif S."/>
            <person name="Shea T."/>
            <person name="Sisk P."/>
            <person name="Sykes S."/>
            <person name="Wortman J."/>
            <person name="Nusbaum C."/>
            <person name="Birren B."/>
        </authorList>
    </citation>
    <scope>NUCLEOTIDE SEQUENCE [LARGE SCALE GENOMIC DNA]</scope>
    <source>
        <strain evidence="3">MINIMUS1</strain>
    </source>
</reference>
<dbReference type="SUPFAM" id="SSF52087">
    <property type="entry name" value="CRAL/TRIO domain"/>
    <property type="match status" value="1"/>
</dbReference>
<dbReference type="PROSITE" id="PS50191">
    <property type="entry name" value="CRAL_TRIO"/>
    <property type="match status" value="1"/>
</dbReference>
<dbReference type="VEuPathDB" id="VectorBase:AMIN004156"/>
<dbReference type="EnsemblMetazoa" id="AMIN004156-RA">
    <property type="protein sequence ID" value="AMIN004156-PA"/>
    <property type="gene ID" value="AMIN004156"/>
</dbReference>
<reference evidence="2" key="2">
    <citation type="submission" date="2020-05" db="UniProtKB">
        <authorList>
            <consortium name="EnsemblMetazoa"/>
        </authorList>
    </citation>
    <scope>IDENTIFICATION</scope>
    <source>
        <strain evidence="2">MINIMUS1</strain>
    </source>
</reference>
<evidence type="ECO:0000259" key="1">
    <source>
        <dbReference type="PROSITE" id="PS50191"/>
    </source>
</evidence>
<dbReference type="CDD" id="cd00170">
    <property type="entry name" value="SEC14"/>
    <property type="match status" value="1"/>
</dbReference>
<feature type="domain" description="CRAL-TRIO" evidence="1">
    <location>
        <begin position="103"/>
        <end position="263"/>
    </location>
</feature>
<dbReference type="AlphaFoldDB" id="A0A182W1E7"/>
<dbReference type="STRING" id="112268.A0A182W1E7"/>
<dbReference type="GO" id="GO:0016020">
    <property type="term" value="C:membrane"/>
    <property type="evidence" value="ECO:0007669"/>
    <property type="project" value="TreeGrafter"/>
</dbReference>
<dbReference type="PANTHER" id="PTHR10174:SF213">
    <property type="entry name" value="CRAL-TRIO DOMAIN-CONTAINING PROTEIN"/>
    <property type="match status" value="1"/>
</dbReference>
<accession>A0A182W1E7</accession>
<dbReference type="InterPro" id="IPR036273">
    <property type="entry name" value="CRAL/TRIO_N_dom_sf"/>
</dbReference>
<dbReference type="GO" id="GO:1902936">
    <property type="term" value="F:phosphatidylinositol bisphosphate binding"/>
    <property type="evidence" value="ECO:0007669"/>
    <property type="project" value="TreeGrafter"/>
</dbReference>
<evidence type="ECO:0000313" key="2">
    <source>
        <dbReference type="EnsemblMetazoa" id="AMIN004156-PA"/>
    </source>
</evidence>
<dbReference type="PANTHER" id="PTHR10174">
    <property type="entry name" value="ALPHA-TOCOPHEROL TRANSFER PROTEIN-RELATED"/>
    <property type="match status" value="1"/>
</dbReference>
<organism evidence="2 3">
    <name type="scientific">Anopheles minimus</name>
    <dbReference type="NCBI Taxonomy" id="112268"/>
    <lineage>
        <taxon>Eukaryota</taxon>
        <taxon>Metazoa</taxon>
        <taxon>Ecdysozoa</taxon>
        <taxon>Arthropoda</taxon>
        <taxon>Hexapoda</taxon>
        <taxon>Insecta</taxon>
        <taxon>Pterygota</taxon>
        <taxon>Neoptera</taxon>
        <taxon>Endopterygota</taxon>
        <taxon>Diptera</taxon>
        <taxon>Nematocera</taxon>
        <taxon>Culicoidea</taxon>
        <taxon>Culicidae</taxon>
        <taxon>Anophelinae</taxon>
        <taxon>Anopheles</taxon>
    </lineage>
</organism>
<dbReference type="Gene3D" id="3.40.525.10">
    <property type="entry name" value="CRAL-TRIO lipid binding domain"/>
    <property type="match status" value="1"/>
</dbReference>
<protein>
    <recommendedName>
        <fullName evidence="1">CRAL-TRIO domain-containing protein</fullName>
    </recommendedName>
</protein>
<dbReference type="Proteomes" id="UP000075920">
    <property type="component" value="Unassembled WGS sequence"/>
</dbReference>
<dbReference type="InterPro" id="IPR001251">
    <property type="entry name" value="CRAL-TRIO_dom"/>
</dbReference>
<dbReference type="InterPro" id="IPR036865">
    <property type="entry name" value="CRAL-TRIO_dom_sf"/>
</dbReference>
<dbReference type="SUPFAM" id="SSF46938">
    <property type="entry name" value="CRAL/TRIO N-terminal domain"/>
    <property type="match status" value="1"/>
</dbReference>
<evidence type="ECO:0000313" key="3">
    <source>
        <dbReference type="Proteomes" id="UP000075920"/>
    </source>
</evidence>
<proteinExistence type="predicted"/>